<evidence type="ECO:0000256" key="3">
    <source>
        <dbReference type="ARBA" id="ARBA00004947"/>
    </source>
</evidence>
<dbReference type="OrthoDB" id="9801785at2"/>
<evidence type="ECO:0000256" key="11">
    <source>
        <dbReference type="ARBA" id="ARBA00033067"/>
    </source>
</evidence>
<dbReference type="NCBIfam" id="TIGR01179">
    <property type="entry name" value="galE"/>
    <property type="match status" value="1"/>
</dbReference>
<evidence type="ECO:0000256" key="5">
    <source>
        <dbReference type="ARBA" id="ARBA00013189"/>
    </source>
</evidence>
<dbReference type="PANTHER" id="PTHR43725">
    <property type="entry name" value="UDP-GLUCOSE 4-EPIMERASE"/>
    <property type="match status" value="1"/>
</dbReference>
<proteinExistence type="inferred from homology"/>
<evidence type="ECO:0000256" key="8">
    <source>
        <dbReference type="ARBA" id="ARBA00023235"/>
    </source>
</evidence>
<evidence type="ECO:0000313" key="13">
    <source>
        <dbReference type="EMBL" id="AHC13666.1"/>
    </source>
</evidence>
<keyword evidence="7" id="KW-0520">NAD</keyword>
<evidence type="ECO:0000256" key="4">
    <source>
        <dbReference type="ARBA" id="ARBA00007637"/>
    </source>
</evidence>
<dbReference type="GO" id="GO:0003978">
    <property type="term" value="F:UDP-glucose 4-epimerase activity"/>
    <property type="evidence" value="ECO:0007669"/>
    <property type="project" value="UniProtKB-EC"/>
</dbReference>
<evidence type="ECO:0000256" key="7">
    <source>
        <dbReference type="ARBA" id="ARBA00023027"/>
    </source>
</evidence>
<evidence type="ECO:0000256" key="6">
    <source>
        <dbReference type="ARBA" id="ARBA00018569"/>
    </source>
</evidence>
<dbReference type="InterPro" id="IPR001509">
    <property type="entry name" value="Epimerase_deHydtase"/>
</dbReference>
<dbReference type="RefSeq" id="WP_024266599.1">
    <property type="nucleotide sequence ID" value="NC_023035.1"/>
</dbReference>
<keyword evidence="14" id="KW-1185">Reference proteome</keyword>
<dbReference type="UniPathway" id="UPA00214"/>
<dbReference type="Proteomes" id="UP000018680">
    <property type="component" value="Chromosome"/>
</dbReference>
<comment type="catalytic activity">
    <reaction evidence="1">
        <text>UDP-alpha-D-glucose = UDP-alpha-D-galactose</text>
        <dbReference type="Rhea" id="RHEA:22168"/>
        <dbReference type="ChEBI" id="CHEBI:58885"/>
        <dbReference type="ChEBI" id="CHEBI:66914"/>
        <dbReference type="EC" id="5.1.3.2"/>
    </reaction>
</comment>
<dbReference type="Gene3D" id="3.40.50.720">
    <property type="entry name" value="NAD(P)-binding Rossmann-like Domain"/>
    <property type="match status" value="1"/>
</dbReference>
<reference evidence="13 14" key="1">
    <citation type="journal article" date="2015" name="Stand. Genomic Sci.">
        <title>Complete genome sequence and description of Salinispira pacifica gen. nov., sp. nov., a novel spirochaete isolated form a hypersaline microbial mat.</title>
        <authorList>
            <person name="Ben Hania W."/>
            <person name="Joseph M."/>
            <person name="Schumann P."/>
            <person name="Bunk B."/>
            <person name="Fiebig A."/>
            <person name="Sproer C."/>
            <person name="Klenk H.P."/>
            <person name="Fardeau M.L."/>
            <person name="Spring S."/>
        </authorList>
    </citation>
    <scope>NUCLEOTIDE SEQUENCE [LARGE SCALE GENOMIC DNA]</scope>
    <source>
        <strain evidence="13 14">L21-RPul-D2</strain>
    </source>
</reference>
<protein>
    <recommendedName>
        <fullName evidence="6">UDP-glucose 4-epimerase</fullName>
        <ecNumber evidence="5">5.1.3.2</ecNumber>
    </recommendedName>
    <alternativeName>
        <fullName evidence="11">Galactowaldenase</fullName>
    </alternativeName>
    <alternativeName>
        <fullName evidence="10">UDP-galactose 4-epimerase</fullName>
    </alternativeName>
</protein>
<evidence type="ECO:0000259" key="12">
    <source>
        <dbReference type="Pfam" id="PF01370"/>
    </source>
</evidence>
<dbReference type="Pfam" id="PF01370">
    <property type="entry name" value="Epimerase"/>
    <property type="match status" value="1"/>
</dbReference>
<organism evidence="13 14">
    <name type="scientific">Salinispira pacifica</name>
    <dbReference type="NCBI Taxonomy" id="1307761"/>
    <lineage>
        <taxon>Bacteria</taxon>
        <taxon>Pseudomonadati</taxon>
        <taxon>Spirochaetota</taxon>
        <taxon>Spirochaetia</taxon>
        <taxon>Spirochaetales</taxon>
        <taxon>Spirochaetaceae</taxon>
        <taxon>Salinispira</taxon>
    </lineage>
</organism>
<comment type="similarity">
    <text evidence="4">Belongs to the NAD(P)-dependent epimerase/dehydratase family.</text>
</comment>
<feature type="domain" description="NAD-dependent epimerase/dehydratase" evidence="12">
    <location>
        <begin position="3"/>
        <end position="253"/>
    </location>
</feature>
<dbReference type="SUPFAM" id="SSF51735">
    <property type="entry name" value="NAD(P)-binding Rossmann-fold domains"/>
    <property type="match status" value="1"/>
</dbReference>
<evidence type="ECO:0000256" key="10">
    <source>
        <dbReference type="ARBA" id="ARBA00031367"/>
    </source>
</evidence>
<comment type="cofactor">
    <cofactor evidence="2">
        <name>NAD(+)</name>
        <dbReference type="ChEBI" id="CHEBI:57540"/>
    </cofactor>
</comment>
<dbReference type="PANTHER" id="PTHR43725:SF53">
    <property type="entry name" value="UDP-ARABINOSE 4-EPIMERASE 1"/>
    <property type="match status" value="1"/>
</dbReference>
<keyword evidence="8 13" id="KW-0413">Isomerase</keyword>
<comment type="pathway">
    <text evidence="3">Carbohydrate metabolism; galactose metabolism.</text>
</comment>
<dbReference type="GO" id="GO:0033499">
    <property type="term" value="P:galactose catabolic process via UDP-galactose, Leloir pathway"/>
    <property type="evidence" value="ECO:0007669"/>
    <property type="project" value="TreeGrafter"/>
</dbReference>
<keyword evidence="9" id="KW-0119">Carbohydrate metabolism</keyword>
<dbReference type="InterPro" id="IPR036291">
    <property type="entry name" value="NAD(P)-bd_dom_sf"/>
</dbReference>
<evidence type="ECO:0000256" key="2">
    <source>
        <dbReference type="ARBA" id="ARBA00001911"/>
    </source>
</evidence>
<dbReference type="KEGG" id="slr:L21SP2_0224"/>
<evidence type="ECO:0000256" key="9">
    <source>
        <dbReference type="ARBA" id="ARBA00023277"/>
    </source>
</evidence>
<dbReference type="AlphaFoldDB" id="V5WES2"/>
<dbReference type="EC" id="5.1.3.2" evidence="5"/>
<dbReference type="EMBL" id="CP006939">
    <property type="protein sequence ID" value="AHC13666.1"/>
    <property type="molecule type" value="Genomic_DNA"/>
</dbReference>
<dbReference type="eggNOG" id="COG1087">
    <property type="taxonomic scope" value="Bacteria"/>
</dbReference>
<evidence type="ECO:0000313" key="14">
    <source>
        <dbReference type="Proteomes" id="UP000018680"/>
    </source>
</evidence>
<dbReference type="InterPro" id="IPR005886">
    <property type="entry name" value="UDP_G4E"/>
</dbReference>
<dbReference type="Gene3D" id="3.90.25.10">
    <property type="entry name" value="UDP-galactose 4-epimerase, domain 1"/>
    <property type="match status" value="1"/>
</dbReference>
<name>V5WES2_9SPIO</name>
<sequence>MNVLVIGGAGYIGSHVTLELLEQGHSVEVFDNLSSGVRENLFSGAGFTHGDILQKEQLVSCMENKGPFDCVIHLAAFKAAGESMIKPEKYSVNNITGTLNILNSMSETGTPRIVFSSSAAVYGEPRYLPIDEKHECDPENYYGFTKLEIERFLQWYSKLRDIRFAALRYFNAAGYDAKGRITGLEQNPANLLPVIMEVAVSKRPELSIFGNDFDTEDGYGVRDYVHVSDLARAHVSAMEYLDTQNSDIIVNLGSESGISVNQMLETARRLTGQSIPSKVADRRPGDPAKLVASSREAKKLLNWEARESDVESLVSSTWQVYTRHFAI</sequence>
<evidence type="ECO:0000256" key="1">
    <source>
        <dbReference type="ARBA" id="ARBA00000083"/>
    </source>
</evidence>
<dbReference type="PATRIC" id="fig|1307761.3.peg.225"/>
<dbReference type="HOGENOM" id="CLU_007383_1_10_12"/>
<accession>V5WES2</accession>
<gene>
    <name evidence="13" type="ORF">L21SP2_0224</name>
</gene>
<dbReference type="STRING" id="1307761.L21SP2_0224"/>